<dbReference type="Proteomes" id="UP000221165">
    <property type="component" value="Unassembled WGS sequence"/>
</dbReference>
<feature type="compositionally biased region" description="Basic and acidic residues" evidence="5">
    <location>
        <begin position="626"/>
        <end position="640"/>
    </location>
</feature>
<accession>A0A2C6KPP8</accession>
<dbReference type="RefSeq" id="XP_067924147.1">
    <property type="nucleotide sequence ID" value="XM_068063879.1"/>
</dbReference>
<feature type="compositionally biased region" description="Basic and acidic residues" evidence="5">
    <location>
        <begin position="311"/>
        <end position="336"/>
    </location>
</feature>
<evidence type="ECO:0000313" key="7">
    <source>
        <dbReference type="EMBL" id="PHJ22470.1"/>
    </source>
</evidence>
<dbReference type="Gene3D" id="3.40.50.300">
    <property type="entry name" value="P-loop containing nucleotide triphosphate hydrolases"/>
    <property type="match status" value="1"/>
</dbReference>
<feature type="region of interest" description="Disordered" evidence="5">
    <location>
        <begin position="908"/>
        <end position="927"/>
    </location>
</feature>
<feature type="compositionally biased region" description="Low complexity" evidence="5">
    <location>
        <begin position="740"/>
        <end position="750"/>
    </location>
</feature>
<feature type="compositionally biased region" description="Low complexity" evidence="5">
    <location>
        <begin position="820"/>
        <end position="842"/>
    </location>
</feature>
<evidence type="ECO:0000256" key="5">
    <source>
        <dbReference type="SAM" id="MobiDB-lite"/>
    </source>
</evidence>
<dbReference type="GO" id="GO:0005694">
    <property type="term" value="C:chromosome"/>
    <property type="evidence" value="ECO:0007669"/>
    <property type="project" value="TreeGrafter"/>
</dbReference>
<dbReference type="SUPFAM" id="SSF52540">
    <property type="entry name" value="P-loop containing nucleoside triphosphate hydrolases"/>
    <property type="match status" value="1"/>
</dbReference>
<keyword evidence="4" id="KW-0539">Nucleus</keyword>
<feature type="compositionally biased region" description="Basic and acidic residues" evidence="5">
    <location>
        <begin position="1080"/>
        <end position="1090"/>
    </location>
</feature>
<feature type="region of interest" description="Disordered" evidence="5">
    <location>
        <begin position="1288"/>
        <end position="1486"/>
    </location>
</feature>
<feature type="compositionally biased region" description="Basic and acidic residues" evidence="5">
    <location>
        <begin position="761"/>
        <end position="793"/>
    </location>
</feature>
<keyword evidence="8" id="KW-1185">Reference proteome</keyword>
<feature type="compositionally biased region" description="Low complexity" evidence="5">
    <location>
        <begin position="1059"/>
        <end position="1071"/>
    </location>
</feature>
<feature type="compositionally biased region" description="Low complexity" evidence="5">
    <location>
        <begin position="1352"/>
        <end position="1377"/>
    </location>
</feature>
<dbReference type="GO" id="GO:0005737">
    <property type="term" value="C:cytoplasm"/>
    <property type="evidence" value="ECO:0007669"/>
    <property type="project" value="TreeGrafter"/>
</dbReference>
<dbReference type="CDD" id="cd17920">
    <property type="entry name" value="DEXHc_RecQ"/>
    <property type="match status" value="1"/>
</dbReference>
<feature type="compositionally biased region" description="Basic and acidic residues" evidence="5">
    <location>
        <begin position="1670"/>
        <end position="1681"/>
    </location>
</feature>
<dbReference type="VEuPathDB" id="ToxoDB:CSUI_003684"/>
<organism evidence="7 8">
    <name type="scientific">Cystoisospora suis</name>
    <dbReference type="NCBI Taxonomy" id="483139"/>
    <lineage>
        <taxon>Eukaryota</taxon>
        <taxon>Sar</taxon>
        <taxon>Alveolata</taxon>
        <taxon>Apicomplexa</taxon>
        <taxon>Conoidasida</taxon>
        <taxon>Coccidia</taxon>
        <taxon>Eucoccidiorida</taxon>
        <taxon>Eimeriorina</taxon>
        <taxon>Sarcocystidae</taxon>
        <taxon>Cystoisospora</taxon>
    </lineage>
</organism>
<proteinExistence type="inferred from homology"/>
<dbReference type="PANTHER" id="PTHR13710">
    <property type="entry name" value="DNA HELICASE RECQ FAMILY MEMBER"/>
    <property type="match status" value="1"/>
</dbReference>
<keyword evidence="3" id="KW-0413">Isomerase</keyword>
<evidence type="ECO:0000313" key="8">
    <source>
        <dbReference type="Proteomes" id="UP000221165"/>
    </source>
</evidence>
<dbReference type="InterPro" id="IPR036339">
    <property type="entry name" value="PUB-like_dom_sf"/>
</dbReference>
<dbReference type="SUPFAM" id="SSF143503">
    <property type="entry name" value="PUG domain-like"/>
    <property type="match status" value="1"/>
</dbReference>
<feature type="compositionally biased region" description="Low complexity" evidence="5">
    <location>
        <begin position="108"/>
        <end position="123"/>
    </location>
</feature>
<feature type="compositionally biased region" description="Basic and acidic residues" evidence="5">
    <location>
        <begin position="168"/>
        <end position="185"/>
    </location>
</feature>
<dbReference type="GO" id="GO:0009378">
    <property type="term" value="F:four-way junction helicase activity"/>
    <property type="evidence" value="ECO:0007669"/>
    <property type="project" value="TreeGrafter"/>
</dbReference>
<dbReference type="GeneID" id="94427090"/>
<feature type="region of interest" description="Disordered" evidence="5">
    <location>
        <begin position="1801"/>
        <end position="1896"/>
    </location>
</feature>
<evidence type="ECO:0000256" key="4">
    <source>
        <dbReference type="ARBA" id="ARBA00023242"/>
    </source>
</evidence>
<evidence type="ECO:0000256" key="1">
    <source>
        <dbReference type="ARBA" id="ARBA00005446"/>
    </source>
</evidence>
<feature type="compositionally biased region" description="Basic and acidic residues" evidence="5">
    <location>
        <begin position="1878"/>
        <end position="1895"/>
    </location>
</feature>
<gene>
    <name evidence="7" type="ORF">CSUI_003684</name>
</gene>
<feature type="compositionally biased region" description="Low complexity" evidence="5">
    <location>
        <begin position="8"/>
        <end position="24"/>
    </location>
</feature>
<evidence type="ECO:0000256" key="3">
    <source>
        <dbReference type="ARBA" id="ARBA00023235"/>
    </source>
</evidence>
<feature type="compositionally biased region" description="Basic and acidic residues" evidence="5">
    <location>
        <begin position="241"/>
        <end position="252"/>
    </location>
</feature>
<feature type="compositionally biased region" description="Low complexity" evidence="5">
    <location>
        <begin position="1102"/>
        <end position="1115"/>
    </location>
</feature>
<dbReference type="EMBL" id="MIGC01001661">
    <property type="protein sequence ID" value="PHJ22470.1"/>
    <property type="molecule type" value="Genomic_DNA"/>
</dbReference>
<protein>
    <submittedName>
        <fullName evidence="7">Atp-dependent dna family protein</fullName>
    </submittedName>
</protein>
<sequence>MLQEQTFSRLRPSPNSRASASSSRGKGEGQRGHLLSSSPHPSSRLLLHSTSSSSPSFSSLSSSSSSSCSPPGPVTSSAIPLTNEKSFSSASLGKDSLLQNSRPRDDVSSPLFSSASHQLSSSSFRGSHHTAGSPRLVDRQGSSSSSPFSSSFSSVSSSSSLIGNGSESFKDVEKTDKSHAVERSSRSGSTCDVYEIPSFLSRGDRPQSSLSSVHKKEEGRKHHTTSFFGCIDTEISVEDVETCKGKGREKNTSHKKTSMSPWESREGVTAFTSDRQDQEDRSTERESKEKDEEEEVEEKKENKTGGRRGRMRTEEREKEEEISFLHISRDKDDKTKSCSYQARSGEDVSLFSRDTLVGDPGKQKYIERSLFSRIETPITTFLLSDSSSSSSKKDKDDKEDDDIILEGEEEKKEKKKSCSEQSPSCTRNPRERKIGRHQKKEKKKKTEKGKEKERYEERESLTEKAENERDDDSDDVHFIFVSPSSSSFLPPHIPTSDRSTTSLLSFNEEGKERKEVSERKEENEERQEIEEEVIISSTSPSISPRGRAKGKKEISPTRKKRRRRRGSGSRQESGRKPKIALSEIVDEKTNLGENNCMLSGSSAPIVSFYFSREDKDDREKDEEEEEKKRGGKGENPKDDSCPSPRCVGGSYRAKQSRDVEGGGEEEEERILLSSEGLFHIKSIEEVLKEEEEGETKKRFSHYDALDKAQAPILIEEGQDVSSPNRHGTSYDDSDTRKKQSFSSSSFSSPSLPENLKASHVKQRENTDVRCEVSQDERRKRKEERGDCYEHERGGASGIDVVSVSGKPPSSFTDQKIRPGSTASPSRSSFPTFSSLSSTSISSSSSLTSISVSTSSSLSSTRISLPLSSTPFSSSSSFASIPVSSSLSSPPISSSSSFSSRLRNVTHISSPATLHHTHHRKDLSESSSIQADDCSLKTVSSSSSFVKIKEPTSSHTSNSGRSTIEMSSLSAIPPPVPSSNTNTSSRSTTTSHWRDVDGCVDLDDEKDRKRDFSAEMETKTDCFFLPREELLSRLSSSRIKHNLGLQYDWLISQSLVPSHHLSSTSSSSTLSSRLPHQSAGKPHEEERREDKKEEEEENRNDTWRTSSGTQATTTTTRDSKTMERGCHRRSENKNEKKQEASSFYGLKSILCGGLLGPEASKALKEEEKRKMKMKALKLAASRTGPAKSTKSSEEVDQVYGKQTRCPPITLKAFEKLRRDCQGVCTSRKNSLGVSSPAPFGTPYYVLHPSLKPRDVLGELLEKCRERASFFKQARMNEIQRQREEALRRLQEQQAKEKEEGQKGERNECPSPSSESKIGSCISSHPDKKGWGNPALDTSSCSLSRPPFDRRNVSLSSSSSSSSLPSDYPSSTSSPFYSYGKVDSLHQQPQQSSGVYTAQGRGERDRWKEGEGSSTSLDETGAEGRKDSMRTLVFDPGGDSSHPQRRFLENGEPPAASSSYSAVSSFPSSSFSSSSSPSRSSSSSYTGHSRWRVEAGDYNAWSGGVRVNSVQRDWGGSSADKSSHERSSSTFSSSASSSSLRDSSTHLEKGMERSRREGESFEWSERIERCNRSVFGNRSFRPNQREIINAVLSQRDVFVMMPTGGGKSLCFQLPAVVSRGVSVVVMPLLSLITDQMEQLQLLNVGCRSFAANQTWDEQKAIYDQLLQQSEGQRSDGRGRGGRDEEWEGEENGREGEIKILFVTPEKLKNSNQFRSCLHALNRDGYLDRFVIDEAHCVSQWGNDFRPDYRELKLLRQGMLSSTSQLVNENWLDTAQSLRDLSSDQWRQLQLPLRLEELLKGKLHVKSSSSPPPPSSSSSGPSVSLAGHVLPQSPPSPSLSSSPATHPPEKTSLGVDGPGENEEKKKKIKTPSFSSSSSSEGKTRDAQEGGEKRQKGENVVDEEDFSICYAAVDESLFPHSLSTSIERLQLEIPSESLPSAVRTLAQVVDGVLSKPNDPKRRRLRKTNATFHQNVRKVFFHTHTHTYVYIHPDVSVYL</sequence>
<feature type="compositionally biased region" description="Basic and acidic residues" evidence="5">
    <location>
        <begin position="274"/>
        <end position="290"/>
    </location>
</feature>
<feature type="compositionally biased region" description="Basic and acidic residues" evidence="5">
    <location>
        <begin position="1541"/>
        <end position="1556"/>
    </location>
</feature>
<feature type="region of interest" description="Disordered" evidence="5">
    <location>
        <begin position="709"/>
        <end position="842"/>
    </location>
</feature>
<evidence type="ECO:0000256" key="2">
    <source>
        <dbReference type="ARBA" id="ARBA00023125"/>
    </source>
</evidence>
<feature type="compositionally biased region" description="Basic residues" evidence="5">
    <location>
        <begin position="557"/>
        <end position="567"/>
    </location>
</feature>
<feature type="region of interest" description="Disordered" evidence="5">
    <location>
        <begin position="1508"/>
        <end position="1556"/>
    </location>
</feature>
<dbReference type="OrthoDB" id="10261556at2759"/>
<dbReference type="InterPro" id="IPR027417">
    <property type="entry name" value="P-loop_NTPase"/>
</dbReference>
<feature type="compositionally biased region" description="Acidic residues" evidence="5">
    <location>
        <begin position="397"/>
        <end position="408"/>
    </location>
</feature>
<feature type="compositionally biased region" description="Basic and acidic residues" evidence="5">
    <location>
        <begin position="1116"/>
        <end position="1138"/>
    </location>
</feature>
<dbReference type="Pfam" id="PF00270">
    <property type="entry name" value="DEAD"/>
    <property type="match status" value="1"/>
</dbReference>
<reference evidence="7 8" key="1">
    <citation type="journal article" date="2017" name="Int. J. Parasitol.">
        <title>The genome of the protozoan parasite Cystoisospora suis and a reverse vaccinology approach to identify vaccine candidates.</title>
        <authorList>
            <person name="Palmieri N."/>
            <person name="Shrestha A."/>
            <person name="Ruttkowski B."/>
            <person name="Beck T."/>
            <person name="Vogl C."/>
            <person name="Tomley F."/>
            <person name="Blake D.P."/>
            <person name="Joachim A."/>
        </authorList>
    </citation>
    <scope>NUCLEOTIDE SEQUENCE [LARGE SCALE GENOMIC DNA]</scope>
    <source>
        <strain evidence="7 8">Wien I</strain>
    </source>
</reference>
<feature type="compositionally biased region" description="Low complexity" evidence="5">
    <location>
        <begin position="34"/>
        <end position="77"/>
    </location>
</feature>
<feature type="compositionally biased region" description="Low complexity" evidence="5">
    <location>
        <begin position="478"/>
        <end position="490"/>
    </location>
</feature>
<feature type="compositionally biased region" description="Polar residues" evidence="5">
    <location>
        <begin position="78"/>
        <end position="101"/>
    </location>
</feature>
<feature type="compositionally biased region" description="Basic and acidic residues" evidence="5">
    <location>
        <begin position="1399"/>
        <end position="1409"/>
    </location>
</feature>
<dbReference type="InterPro" id="IPR014001">
    <property type="entry name" value="Helicase_ATP-bd"/>
</dbReference>
<feature type="domain" description="Helicase ATP-binding" evidence="6">
    <location>
        <begin position="1586"/>
        <end position="1779"/>
    </location>
</feature>
<feature type="compositionally biased region" description="Low complexity" evidence="5">
    <location>
        <begin position="142"/>
        <end position="160"/>
    </location>
</feature>
<feature type="region of interest" description="Disordered" evidence="5">
    <location>
        <begin position="946"/>
        <end position="994"/>
    </location>
</feature>
<comment type="similarity">
    <text evidence="1">Belongs to the helicase family. RecQ subfamily.</text>
</comment>
<dbReference type="GO" id="GO:0043138">
    <property type="term" value="F:3'-5' DNA helicase activity"/>
    <property type="evidence" value="ECO:0007669"/>
    <property type="project" value="TreeGrafter"/>
</dbReference>
<feature type="region of interest" description="Disordered" evidence="5">
    <location>
        <begin position="376"/>
        <end position="674"/>
    </location>
</feature>
<feature type="region of interest" description="Disordered" evidence="5">
    <location>
        <begin position="1668"/>
        <end position="1689"/>
    </location>
</feature>
<feature type="compositionally biased region" description="Basic and acidic residues" evidence="5">
    <location>
        <begin position="508"/>
        <end position="523"/>
    </location>
</feature>
<feature type="compositionally biased region" description="Basic and acidic residues" evidence="5">
    <location>
        <begin position="1288"/>
        <end position="1306"/>
    </location>
</feature>
<feature type="compositionally biased region" description="Basic and acidic residues" evidence="5">
    <location>
        <begin position="448"/>
        <end position="467"/>
    </location>
</feature>
<feature type="region of interest" description="Disordered" evidence="5">
    <location>
        <begin position="1059"/>
        <end position="1138"/>
    </location>
</feature>
<dbReference type="GO" id="GO:0005524">
    <property type="term" value="F:ATP binding"/>
    <property type="evidence" value="ECO:0007669"/>
    <property type="project" value="InterPro"/>
</dbReference>
<keyword evidence="2" id="KW-0238">DNA-binding</keyword>
<dbReference type="GO" id="GO:0005634">
    <property type="term" value="C:nucleus"/>
    <property type="evidence" value="ECO:0007669"/>
    <property type="project" value="TreeGrafter"/>
</dbReference>
<feature type="compositionally biased region" description="Low complexity" evidence="5">
    <location>
        <begin position="1454"/>
        <end position="1483"/>
    </location>
</feature>
<feature type="compositionally biased region" description="Acidic residues" evidence="5">
    <location>
        <begin position="524"/>
        <end position="533"/>
    </location>
</feature>
<feature type="region of interest" description="Disordered" evidence="5">
    <location>
        <begin position="1"/>
        <end position="363"/>
    </location>
</feature>
<dbReference type="PANTHER" id="PTHR13710:SF153">
    <property type="entry name" value="RECQ-LIKE DNA HELICASE BLM"/>
    <property type="match status" value="1"/>
</dbReference>
<feature type="compositionally biased region" description="Polar residues" evidence="5">
    <location>
        <begin position="591"/>
        <end position="604"/>
    </location>
</feature>
<feature type="compositionally biased region" description="Basic residues" evidence="5">
    <location>
        <begin position="433"/>
        <end position="447"/>
    </location>
</feature>
<dbReference type="Gene3D" id="1.20.58.2190">
    <property type="match status" value="1"/>
</dbReference>
<dbReference type="GO" id="GO:0000724">
    <property type="term" value="P:double-strand break repair via homologous recombination"/>
    <property type="evidence" value="ECO:0007669"/>
    <property type="project" value="TreeGrafter"/>
</dbReference>
<feature type="compositionally biased region" description="Low complexity" evidence="5">
    <location>
        <begin position="1526"/>
        <end position="1540"/>
    </location>
</feature>
<comment type="caution">
    <text evidence="7">The sequence shown here is derived from an EMBL/GenBank/DDBJ whole genome shotgun (WGS) entry which is preliminary data.</text>
</comment>
<dbReference type="InterPro" id="IPR011545">
    <property type="entry name" value="DEAD/DEAH_box_helicase_dom"/>
</dbReference>
<name>A0A2C6KPP8_9APIC</name>
<dbReference type="GO" id="GO:0003677">
    <property type="term" value="F:DNA binding"/>
    <property type="evidence" value="ECO:0007669"/>
    <property type="project" value="UniProtKB-KW"/>
</dbReference>
<feature type="compositionally biased region" description="Low complexity" evidence="5">
    <location>
        <begin position="977"/>
        <end position="990"/>
    </location>
</feature>
<feature type="compositionally biased region" description="Polar residues" evidence="5">
    <location>
        <begin position="496"/>
        <end position="505"/>
    </location>
</feature>
<feature type="compositionally biased region" description="Basic and acidic residues" evidence="5">
    <location>
        <begin position="409"/>
        <end position="418"/>
    </location>
</feature>
<feature type="compositionally biased region" description="Polar residues" evidence="5">
    <location>
        <begin position="952"/>
        <end position="969"/>
    </location>
</feature>
<dbReference type="PROSITE" id="PS51192">
    <property type="entry name" value="HELICASE_ATP_BIND_1"/>
    <property type="match status" value="1"/>
</dbReference>
<feature type="compositionally biased region" description="Polar residues" evidence="5">
    <location>
        <begin position="1383"/>
        <end position="1394"/>
    </location>
</feature>
<feature type="compositionally biased region" description="Low complexity" evidence="5">
    <location>
        <begin position="1307"/>
        <end position="1322"/>
    </location>
</feature>
<evidence type="ECO:0000259" key="6">
    <source>
        <dbReference type="PROSITE" id="PS51192"/>
    </source>
</evidence>
<dbReference type="SMART" id="SM00487">
    <property type="entry name" value="DEXDc"/>
    <property type="match status" value="1"/>
</dbReference>
<feature type="compositionally biased region" description="Low complexity" evidence="5">
    <location>
        <begin position="1867"/>
        <end position="1877"/>
    </location>
</feature>